<accession>A0AA40AMJ4</accession>
<keyword evidence="1" id="KW-1133">Transmembrane helix</keyword>
<sequence length="163" mass="17983">MLREARRQPHPPIQASHVESILKPNTVRSRSCLTTKYTLQSCPSHRITSCPAPRFAHHDDSGPALQLPKPHRSRGCRGAAGYQAVPQLLVYSSGSHLTAVVGIVLANYAFGVVFWAFLYSRFLSPLCYILGPKAFISAAYRAIVVKEGPSGDIFLKLAKQYFD</sequence>
<keyword evidence="1" id="KW-0812">Transmembrane</keyword>
<comment type="caution">
    <text evidence="2">The sequence shown here is derived from an EMBL/GenBank/DDBJ whole genome shotgun (WGS) entry which is preliminary data.</text>
</comment>
<name>A0AA40AMJ4_9PEZI</name>
<feature type="transmembrane region" description="Helical" evidence="1">
    <location>
        <begin position="97"/>
        <end position="118"/>
    </location>
</feature>
<dbReference type="RefSeq" id="XP_060297400.1">
    <property type="nucleotide sequence ID" value="XM_060434435.1"/>
</dbReference>
<evidence type="ECO:0000313" key="2">
    <source>
        <dbReference type="EMBL" id="KAK0718607.1"/>
    </source>
</evidence>
<evidence type="ECO:0000256" key="1">
    <source>
        <dbReference type="SAM" id="Phobius"/>
    </source>
</evidence>
<dbReference type="Proteomes" id="UP001172101">
    <property type="component" value="Unassembled WGS sequence"/>
</dbReference>
<dbReference type="EMBL" id="JAUIRO010000004">
    <property type="protein sequence ID" value="KAK0718607.1"/>
    <property type="molecule type" value="Genomic_DNA"/>
</dbReference>
<protein>
    <submittedName>
        <fullName evidence="2">Uncharacterized protein</fullName>
    </submittedName>
</protein>
<dbReference type="AlphaFoldDB" id="A0AA40AMJ4"/>
<organism evidence="2 3">
    <name type="scientific">Lasiosphaeria miniovina</name>
    <dbReference type="NCBI Taxonomy" id="1954250"/>
    <lineage>
        <taxon>Eukaryota</taxon>
        <taxon>Fungi</taxon>
        <taxon>Dikarya</taxon>
        <taxon>Ascomycota</taxon>
        <taxon>Pezizomycotina</taxon>
        <taxon>Sordariomycetes</taxon>
        <taxon>Sordariomycetidae</taxon>
        <taxon>Sordariales</taxon>
        <taxon>Lasiosphaeriaceae</taxon>
        <taxon>Lasiosphaeria</taxon>
    </lineage>
</organism>
<evidence type="ECO:0000313" key="3">
    <source>
        <dbReference type="Proteomes" id="UP001172101"/>
    </source>
</evidence>
<proteinExistence type="predicted"/>
<gene>
    <name evidence="2" type="ORF">B0T26DRAFT_333970</name>
</gene>
<dbReference type="GeneID" id="85317705"/>
<reference evidence="2" key="1">
    <citation type="submission" date="2023-06" db="EMBL/GenBank/DDBJ databases">
        <title>Genome-scale phylogeny and comparative genomics of the fungal order Sordariales.</title>
        <authorList>
            <consortium name="Lawrence Berkeley National Laboratory"/>
            <person name="Hensen N."/>
            <person name="Bonometti L."/>
            <person name="Westerberg I."/>
            <person name="Brannstrom I.O."/>
            <person name="Guillou S."/>
            <person name="Cros-Aarteil S."/>
            <person name="Calhoun S."/>
            <person name="Haridas S."/>
            <person name="Kuo A."/>
            <person name="Mondo S."/>
            <person name="Pangilinan J."/>
            <person name="Riley R."/>
            <person name="LaButti K."/>
            <person name="Andreopoulos B."/>
            <person name="Lipzen A."/>
            <person name="Chen C."/>
            <person name="Yanf M."/>
            <person name="Daum C."/>
            <person name="Ng V."/>
            <person name="Clum A."/>
            <person name="Steindorff A."/>
            <person name="Ohm R."/>
            <person name="Martin F."/>
            <person name="Silar P."/>
            <person name="Natvig D."/>
            <person name="Lalanne C."/>
            <person name="Gautier V."/>
            <person name="Ament-velasquez S.L."/>
            <person name="Kruys A."/>
            <person name="Hutchinson M.I."/>
            <person name="Powell A.J."/>
            <person name="Barry K."/>
            <person name="Miller A.N."/>
            <person name="Grigoriev I.V."/>
            <person name="Debuchy R."/>
            <person name="Gladieux P."/>
            <person name="Thoren M.H."/>
            <person name="Johannesson H."/>
        </authorList>
    </citation>
    <scope>NUCLEOTIDE SEQUENCE</scope>
    <source>
        <strain evidence="2">SMH2392-1A</strain>
    </source>
</reference>
<keyword evidence="3" id="KW-1185">Reference proteome</keyword>
<keyword evidence="1" id="KW-0472">Membrane</keyword>